<keyword evidence="6 7" id="KW-0862">Zinc</keyword>
<proteinExistence type="predicted"/>
<comment type="subcellular location">
    <subcellularLocation>
        <location evidence="1">Cytoplasm</location>
    </subcellularLocation>
</comment>
<dbReference type="Pfam" id="PF16673">
    <property type="entry name" value="TRAF_BIRC3_bd"/>
    <property type="match status" value="1"/>
</dbReference>
<protein>
    <submittedName>
        <fullName evidence="12">TNF receptor-associated factor 2-like</fullName>
    </submittedName>
</protein>
<evidence type="ECO:0000259" key="10">
    <source>
        <dbReference type="PROSITE" id="PS50145"/>
    </source>
</evidence>
<feature type="zinc finger region" description="TRAF-type" evidence="7">
    <location>
        <begin position="38"/>
        <end position="91"/>
    </location>
</feature>
<dbReference type="RefSeq" id="XP_002734368.1">
    <property type="nucleotide sequence ID" value="XM_002734322.2"/>
</dbReference>
<dbReference type="SUPFAM" id="SSF57997">
    <property type="entry name" value="Tropomyosin"/>
    <property type="match status" value="1"/>
</dbReference>
<gene>
    <name evidence="12" type="primary">LOC100366508</name>
</gene>
<dbReference type="InterPro" id="IPR013083">
    <property type="entry name" value="Znf_RING/FYVE/PHD"/>
</dbReference>
<sequence>MAQIFLDRAIAREMRVLNVLCVNSGCTWTGYFREYEGHVDSCKFELIICSLEGCTQLIQRQHLEKHTTEECYMRMVKCTYCDIDYSYNNLKIHQNQCPKMKVSCDLCGVALLREKIEKHKDITTGDCTKKRQPCEYEPIGCTIMVEEGQQSVHNKNEVQHHLELLRNSTVKSKDLISRIQNDRAHINELNPIIEQNRARIGTIQQRVKECEVSLQRNAKYVSEGNSNDKLKDVIDSKQKQIKELLAKLIVLERKVNTYEGMVAVLSREMENNDEKLRIIKRQENQIKQRIKDLENKCRSQDRIIALKDVSLAEQDLRIQLLEMTTYDGVLVWKISDFARKRRDAISGRTTSIYSPHFFTSPYGYKLCARVYLNGDGMGKGNHVSLFFVVMKGEYDAILKWPFRQKVTLMWLDQSNREHVIDAFRPDPSSSSFKRPTGDMNIASGCPLFMPLNALDRGQSEYVKDDVAFIRIIVDTTDLIN</sequence>
<dbReference type="PROSITE" id="PS50145">
    <property type="entry name" value="ZF_TRAF"/>
    <property type="match status" value="2"/>
</dbReference>
<evidence type="ECO:0000256" key="4">
    <source>
        <dbReference type="ARBA" id="ARBA00022737"/>
    </source>
</evidence>
<feature type="domain" description="TRAF-type" evidence="10">
    <location>
        <begin position="93"/>
        <end position="142"/>
    </location>
</feature>
<dbReference type="PANTHER" id="PTHR10131:SF138">
    <property type="entry name" value="RE66324P"/>
    <property type="match status" value="1"/>
</dbReference>
<keyword evidence="4" id="KW-0677">Repeat</keyword>
<keyword evidence="5 7" id="KW-0863">Zinc-finger</keyword>
<evidence type="ECO:0000313" key="11">
    <source>
        <dbReference type="Proteomes" id="UP000694865"/>
    </source>
</evidence>
<keyword evidence="2" id="KW-0963">Cytoplasm</keyword>
<dbReference type="InterPro" id="IPR008974">
    <property type="entry name" value="TRAF-like"/>
</dbReference>
<evidence type="ECO:0000256" key="1">
    <source>
        <dbReference type="ARBA" id="ARBA00004496"/>
    </source>
</evidence>
<accession>A0ABM0GPD1</accession>
<evidence type="ECO:0000256" key="7">
    <source>
        <dbReference type="PROSITE-ProRule" id="PRU00207"/>
    </source>
</evidence>
<dbReference type="Gene3D" id="1.20.5.170">
    <property type="match status" value="1"/>
</dbReference>
<feature type="zinc finger region" description="TRAF-type" evidence="7">
    <location>
        <begin position="93"/>
        <end position="142"/>
    </location>
</feature>
<evidence type="ECO:0000256" key="3">
    <source>
        <dbReference type="ARBA" id="ARBA00022723"/>
    </source>
</evidence>
<dbReference type="InterPro" id="IPR049342">
    <property type="entry name" value="TRAF1-6_MATH_dom"/>
</dbReference>
<evidence type="ECO:0000259" key="9">
    <source>
        <dbReference type="PROSITE" id="PS50144"/>
    </source>
</evidence>
<keyword evidence="3 7" id="KW-0479">Metal-binding</keyword>
<evidence type="ECO:0000256" key="6">
    <source>
        <dbReference type="ARBA" id="ARBA00022833"/>
    </source>
</evidence>
<feature type="domain" description="TRAF-type" evidence="10">
    <location>
        <begin position="38"/>
        <end position="91"/>
    </location>
</feature>
<dbReference type="InterPro" id="IPR002083">
    <property type="entry name" value="MATH/TRAF_dom"/>
</dbReference>
<dbReference type="PIRSF" id="PIRSF015614">
    <property type="entry name" value="TRAF"/>
    <property type="match status" value="1"/>
</dbReference>
<keyword evidence="8" id="KW-0175">Coiled coil</keyword>
<dbReference type="Pfam" id="PF21355">
    <property type="entry name" value="TRAF-mep_MATH"/>
    <property type="match status" value="1"/>
</dbReference>
<dbReference type="Proteomes" id="UP000694865">
    <property type="component" value="Unplaced"/>
</dbReference>
<dbReference type="Gene3D" id="2.60.210.10">
    <property type="entry name" value="Apoptosis, Tumor Necrosis Factor Receptor Associated Protein 2, Chain A"/>
    <property type="match status" value="1"/>
</dbReference>
<dbReference type="PROSITE" id="PS50144">
    <property type="entry name" value="MATH"/>
    <property type="match status" value="1"/>
</dbReference>
<keyword evidence="11" id="KW-1185">Reference proteome</keyword>
<dbReference type="InterPro" id="IPR032070">
    <property type="entry name" value="TRAF_BIRC3-bd"/>
</dbReference>
<evidence type="ECO:0000256" key="5">
    <source>
        <dbReference type="ARBA" id="ARBA00022771"/>
    </source>
</evidence>
<evidence type="ECO:0000313" key="12">
    <source>
        <dbReference type="RefSeq" id="XP_002734368.1"/>
    </source>
</evidence>
<dbReference type="PANTHER" id="PTHR10131">
    <property type="entry name" value="TNF RECEPTOR ASSOCIATED FACTOR"/>
    <property type="match status" value="1"/>
</dbReference>
<dbReference type="GeneID" id="100366508"/>
<dbReference type="Gene3D" id="3.30.40.10">
    <property type="entry name" value="Zinc/RING finger domain, C3HC4 (zinc finger)"/>
    <property type="match status" value="2"/>
</dbReference>
<feature type="coiled-coil region" evidence="8">
    <location>
        <begin position="227"/>
        <end position="296"/>
    </location>
</feature>
<evidence type="ECO:0000256" key="2">
    <source>
        <dbReference type="ARBA" id="ARBA00022490"/>
    </source>
</evidence>
<dbReference type="SUPFAM" id="SSF49599">
    <property type="entry name" value="TRAF domain-like"/>
    <property type="match status" value="3"/>
</dbReference>
<dbReference type="InterPro" id="IPR001293">
    <property type="entry name" value="Znf_TRAF"/>
</dbReference>
<dbReference type="InterPro" id="IPR012227">
    <property type="entry name" value="TNF_rcpt-assoc_TRAF_met"/>
</dbReference>
<dbReference type="SMART" id="SM00061">
    <property type="entry name" value="MATH"/>
    <property type="match status" value="1"/>
</dbReference>
<evidence type="ECO:0000256" key="8">
    <source>
        <dbReference type="SAM" id="Coils"/>
    </source>
</evidence>
<feature type="domain" description="MATH" evidence="9">
    <location>
        <begin position="327"/>
        <end position="473"/>
    </location>
</feature>
<dbReference type="Pfam" id="PF02176">
    <property type="entry name" value="zf-TRAF"/>
    <property type="match status" value="1"/>
</dbReference>
<organism evidence="11 12">
    <name type="scientific">Saccoglossus kowalevskii</name>
    <name type="common">Acorn worm</name>
    <dbReference type="NCBI Taxonomy" id="10224"/>
    <lineage>
        <taxon>Eukaryota</taxon>
        <taxon>Metazoa</taxon>
        <taxon>Hemichordata</taxon>
        <taxon>Enteropneusta</taxon>
        <taxon>Harrimaniidae</taxon>
        <taxon>Saccoglossus</taxon>
    </lineage>
</organism>
<reference evidence="12" key="1">
    <citation type="submission" date="2025-08" db="UniProtKB">
        <authorList>
            <consortium name="RefSeq"/>
        </authorList>
    </citation>
    <scope>IDENTIFICATION</scope>
    <source>
        <tissue evidence="12">Testes</tissue>
    </source>
</reference>
<name>A0ABM0GPD1_SACKO</name>